<evidence type="ECO:0000313" key="3">
    <source>
        <dbReference type="Proteomes" id="UP000289886"/>
    </source>
</evidence>
<organism evidence="2 3">
    <name type="scientific">Acipenser ruthenus</name>
    <name type="common">Sterlet sturgeon</name>
    <dbReference type="NCBI Taxonomy" id="7906"/>
    <lineage>
        <taxon>Eukaryota</taxon>
        <taxon>Metazoa</taxon>
        <taxon>Chordata</taxon>
        <taxon>Craniata</taxon>
        <taxon>Vertebrata</taxon>
        <taxon>Euteleostomi</taxon>
        <taxon>Actinopterygii</taxon>
        <taxon>Chondrostei</taxon>
        <taxon>Acipenseriformes</taxon>
        <taxon>Acipenseridae</taxon>
        <taxon>Acipenser</taxon>
    </lineage>
</organism>
<proteinExistence type="predicted"/>
<sequence length="146" mass="16090">MGSTEIVGPFQWPQLANQREGEGPERADGCALPMRTEDRPETVPRSSEEGPKLMTEPTGLATYAKPTSTPPKSRVRTVHKKVPPPVSPSVYSMGSEFVHLFSRHPCSRTPRIFGGPNPLQEEDRAGHRKVKGFSKDLMICEVLPQG</sequence>
<dbReference type="EMBL" id="SCEB01215201">
    <property type="protein sequence ID" value="RXM30766.1"/>
    <property type="molecule type" value="Genomic_DNA"/>
</dbReference>
<dbReference type="Proteomes" id="UP000289886">
    <property type="component" value="Unassembled WGS sequence"/>
</dbReference>
<feature type="compositionally biased region" description="Basic and acidic residues" evidence="1">
    <location>
        <begin position="19"/>
        <end position="28"/>
    </location>
</feature>
<evidence type="ECO:0000313" key="2">
    <source>
        <dbReference type="EMBL" id="RXM30766.1"/>
    </source>
</evidence>
<name>A0A444U6E1_ACIRT</name>
<evidence type="ECO:0000256" key="1">
    <source>
        <dbReference type="SAM" id="MobiDB-lite"/>
    </source>
</evidence>
<protein>
    <submittedName>
        <fullName evidence="2">Uncharacterized protein</fullName>
    </submittedName>
</protein>
<feature type="region of interest" description="Disordered" evidence="1">
    <location>
        <begin position="1"/>
        <end position="89"/>
    </location>
</feature>
<accession>A0A444U6E1</accession>
<comment type="caution">
    <text evidence="2">The sequence shown here is derived from an EMBL/GenBank/DDBJ whole genome shotgun (WGS) entry which is preliminary data.</text>
</comment>
<reference evidence="2 3" key="1">
    <citation type="submission" date="2019-01" db="EMBL/GenBank/DDBJ databases">
        <title>Draft Genome and Complete Hox-Cluster Characterization of the Sterlet Sturgeon (Acipenser ruthenus).</title>
        <authorList>
            <person name="Wei Q."/>
        </authorList>
    </citation>
    <scope>NUCLEOTIDE SEQUENCE [LARGE SCALE GENOMIC DNA]</scope>
    <source>
        <strain evidence="2">WHYD16114868_AA</strain>
        <tissue evidence="2">Blood</tissue>
    </source>
</reference>
<gene>
    <name evidence="2" type="ORF">EOD39_7583</name>
</gene>
<feature type="compositionally biased region" description="Basic residues" evidence="1">
    <location>
        <begin position="73"/>
        <end position="82"/>
    </location>
</feature>
<keyword evidence="3" id="KW-1185">Reference proteome</keyword>
<dbReference type="AlphaFoldDB" id="A0A444U6E1"/>
<feature type="compositionally biased region" description="Basic and acidic residues" evidence="1">
    <location>
        <begin position="35"/>
        <end position="51"/>
    </location>
</feature>